<evidence type="ECO:0000313" key="2">
    <source>
        <dbReference type="WBParaSite" id="GPLIN_001446700"/>
    </source>
</evidence>
<dbReference type="AlphaFoldDB" id="A0A183CNL0"/>
<proteinExistence type="predicted"/>
<dbReference type="WBParaSite" id="GPLIN_001446700">
    <property type="protein sequence ID" value="GPLIN_001446700"/>
    <property type="gene ID" value="GPLIN_001446700"/>
</dbReference>
<evidence type="ECO:0000313" key="1">
    <source>
        <dbReference type="Proteomes" id="UP000050741"/>
    </source>
</evidence>
<dbReference type="Proteomes" id="UP000050741">
    <property type="component" value="Unassembled WGS sequence"/>
</dbReference>
<accession>A0A183CNL0</accession>
<name>A0A183CNL0_GLOPA</name>
<sequence>MNISKSQNLSSSSMNYVPMFLRFVLLIACFLLLMSGPFAMANDDVANELAMRGTQQFFRRNAKWTNLPSGGGSLVSGRGNFRPGFHSSLRYLAQLSEPSFAFKRSPQHFPMTMDELELADNFLGTQ</sequence>
<reference evidence="1" key="1">
    <citation type="submission" date="2014-05" db="EMBL/GenBank/DDBJ databases">
        <title>The genome and life-stage specific transcriptomes of Globodera pallida elucidate key aspects of plant parasitism by a cyst nematode.</title>
        <authorList>
            <person name="Cotton J.A."/>
            <person name="Lilley C.J."/>
            <person name="Jones L.M."/>
            <person name="Kikuchi T."/>
            <person name="Reid A.J."/>
            <person name="Thorpe P."/>
            <person name="Tsai I.J."/>
            <person name="Beasley H."/>
            <person name="Blok V."/>
            <person name="Cock P.J.A."/>
            <person name="Van den Akker S.E."/>
            <person name="Holroyd N."/>
            <person name="Hunt M."/>
            <person name="Mantelin S."/>
            <person name="Naghra H."/>
            <person name="Pain A."/>
            <person name="Palomares-Rius J.E."/>
            <person name="Zarowiecki M."/>
            <person name="Berriman M."/>
            <person name="Jones J.T."/>
            <person name="Urwin P.E."/>
        </authorList>
    </citation>
    <scope>NUCLEOTIDE SEQUENCE [LARGE SCALE GENOMIC DNA]</scope>
    <source>
        <strain evidence="1">Lindley</strain>
    </source>
</reference>
<protein>
    <submittedName>
        <fullName evidence="2">Uncharacterized protein</fullName>
    </submittedName>
</protein>
<reference evidence="2" key="2">
    <citation type="submission" date="2016-06" db="UniProtKB">
        <authorList>
            <consortium name="WormBaseParasite"/>
        </authorList>
    </citation>
    <scope>IDENTIFICATION</scope>
</reference>
<organism evidence="1 2">
    <name type="scientific">Globodera pallida</name>
    <name type="common">Potato cyst nematode worm</name>
    <name type="synonym">Heterodera pallida</name>
    <dbReference type="NCBI Taxonomy" id="36090"/>
    <lineage>
        <taxon>Eukaryota</taxon>
        <taxon>Metazoa</taxon>
        <taxon>Ecdysozoa</taxon>
        <taxon>Nematoda</taxon>
        <taxon>Chromadorea</taxon>
        <taxon>Rhabditida</taxon>
        <taxon>Tylenchina</taxon>
        <taxon>Tylenchomorpha</taxon>
        <taxon>Tylenchoidea</taxon>
        <taxon>Heteroderidae</taxon>
        <taxon>Heteroderinae</taxon>
        <taxon>Globodera</taxon>
    </lineage>
</organism>
<keyword evidence="1" id="KW-1185">Reference proteome</keyword>